<dbReference type="EMBL" id="JAWJEJ010000001">
    <property type="protein sequence ID" value="MDV3456959.1"/>
    <property type="molecule type" value="Genomic_DNA"/>
</dbReference>
<evidence type="ECO:0000256" key="3">
    <source>
        <dbReference type="SAM" id="SignalP"/>
    </source>
</evidence>
<evidence type="ECO:0000313" key="7">
    <source>
        <dbReference type="Proteomes" id="UP001273531"/>
    </source>
</evidence>
<evidence type="ECO:0000256" key="1">
    <source>
        <dbReference type="ARBA" id="ARBA00022801"/>
    </source>
</evidence>
<keyword evidence="2" id="KW-0326">Glycosidase</keyword>
<comment type="caution">
    <text evidence="6">The sequence shown here is derived from an EMBL/GenBank/DDBJ whole genome shotgun (WGS) entry which is preliminary data.</text>
</comment>
<evidence type="ECO:0000313" key="6">
    <source>
        <dbReference type="EMBL" id="MDV3456959.1"/>
    </source>
</evidence>
<feature type="domain" description="DUF5597" evidence="5">
    <location>
        <begin position="383"/>
        <end position="517"/>
    </location>
</feature>
<proteinExistence type="predicted"/>
<keyword evidence="7" id="KW-1185">Reference proteome</keyword>
<evidence type="ECO:0000259" key="5">
    <source>
        <dbReference type="Pfam" id="PF18120"/>
    </source>
</evidence>
<dbReference type="InterPro" id="IPR013529">
    <property type="entry name" value="Glyco_hydro_42_N"/>
</dbReference>
<dbReference type="Pfam" id="PF18120">
    <property type="entry name" value="DUF5597"/>
    <property type="match status" value="1"/>
</dbReference>
<organism evidence="6 7">
    <name type="scientific">Sphingomonas agrestis</name>
    <dbReference type="NCBI Taxonomy" id="3080540"/>
    <lineage>
        <taxon>Bacteria</taxon>
        <taxon>Pseudomonadati</taxon>
        <taxon>Pseudomonadota</taxon>
        <taxon>Alphaproteobacteria</taxon>
        <taxon>Sphingomonadales</taxon>
        <taxon>Sphingomonadaceae</taxon>
        <taxon>Sphingomonas</taxon>
    </lineage>
</organism>
<dbReference type="InterPro" id="IPR040719">
    <property type="entry name" value="DUF5597"/>
</dbReference>
<sequence length="532" mass="58615">MKSIFGLLAALLLALPATAQDLPRIVSKGGKHALIVDGAPFLMLAAQVNNSSNYPAALPKVWPVIDRLQANTLQVPVAWEQIEPQEGRFDFAFVDTLLAQAREHDVRLVLLWFATWKNTGTAYAPGWVKRDNKRFPRMVGREGKTHYAFTPLAQSTLAADKKAFVALMRHLRERDPQNTVIMMQVQNEPGSYSSARDHSAAADKLFAGPVPAALLKQTGKAPGSWATVYGRDAELFFHSWHVARYIDAVAAAGKAIKPLPMYANAALTGSPFGWQDPNTYASGGPAHTVIDVYKAAAPHLELVGPDIYNPDHKAYLGFLDAYRRPDNPLFVPETGNARGYARYFFPTIGRGAIGWSVFGMDASGYSNFPLGAPKLDDATIDLFARAYKLFRPMQREWARLALESDVWGVAEPTDPEAKHSQSIDLGAYKATVTFGRHQFGFDPPTGNAEPLGGLVVARLAADEFLVTGFDARIEFALARPGERNLMLDRVEEGHFEDGKWVFDRVWNGDQTDYGLNFTGQAQVLKVKLATWP</sequence>
<keyword evidence="3" id="KW-0732">Signal</keyword>
<dbReference type="Gene3D" id="2.60.220.20">
    <property type="entry name" value="putative beta-Galactosidase from caulobacter crescentus"/>
    <property type="match status" value="1"/>
</dbReference>
<accession>A0ABU3Y6P6</accession>
<keyword evidence="1" id="KW-0378">Hydrolase</keyword>
<feature type="domain" description="Glycoside hydrolase family 42 N-terminal" evidence="4">
    <location>
        <begin position="77"/>
        <end position="206"/>
    </location>
</feature>
<gene>
    <name evidence="6" type="ORF">RZN05_08195</name>
</gene>
<dbReference type="Proteomes" id="UP001273531">
    <property type="component" value="Unassembled WGS sequence"/>
</dbReference>
<dbReference type="InterPro" id="IPR017853">
    <property type="entry name" value="GH"/>
</dbReference>
<reference evidence="6 7" key="1">
    <citation type="submission" date="2023-10" db="EMBL/GenBank/DDBJ databases">
        <title>Sphingomonas sp. HF-S4 16S ribosomal RNA gene Genome sequencing and assembly.</title>
        <authorList>
            <person name="Lee H."/>
        </authorList>
    </citation>
    <scope>NUCLEOTIDE SEQUENCE [LARGE SCALE GENOMIC DNA]</scope>
    <source>
        <strain evidence="6 7">HF-S4</strain>
    </source>
</reference>
<evidence type="ECO:0000259" key="4">
    <source>
        <dbReference type="Pfam" id="PF02449"/>
    </source>
</evidence>
<dbReference type="RefSeq" id="WP_317226125.1">
    <property type="nucleotide sequence ID" value="NZ_JAWJEJ010000001.1"/>
</dbReference>
<dbReference type="SUPFAM" id="SSF51445">
    <property type="entry name" value="(Trans)glycosidases"/>
    <property type="match status" value="1"/>
</dbReference>
<name>A0ABU3Y6P6_9SPHN</name>
<feature type="signal peptide" evidence="3">
    <location>
        <begin position="1"/>
        <end position="19"/>
    </location>
</feature>
<evidence type="ECO:0000256" key="2">
    <source>
        <dbReference type="ARBA" id="ARBA00023295"/>
    </source>
</evidence>
<feature type="chain" id="PRO_5047219505" evidence="3">
    <location>
        <begin position="20"/>
        <end position="532"/>
    </location>
</feature>
<dbReference type="Pfam" id="PF02449">
    <property type="entry name" value="Glyco_hydro_42"/>
    <property type="match status" value="1"/>
</dbReference>
<dbReference type="Gene3D" id="3.20.20.80">
    <property type="entry name" value="Glycosidases"/>
    <property type="match status" value="1"/>
</dbReference>
<protein>
    <submittedName>
        <fullName evidence="6">DUF5597 domain-containing protein</fullName>
    </submittedName>
</protein>